<evidence type="ECO:0000259" key="3">
    <source>
        <dbReference type="PROSITE" id="PS50887"/>
    </source>
</evidence>
<dbReference type="RefSeq" id="WP_173064388.1">
    <property type="nucleotide sequence ID" value="NZ_AP022853.1"/>
</dbReference>
<dbReference type="InterPro" id="IPR000160">
    <property type="entry name" value="GGDEF_dom"/>
</dbReference>
<keyword evidence="1" id="KW-0597">Phosphoprotein</keyword>
<evidence type="ECO:0000256" key="1">
    <source>
        <dbReference type="PROSITE-ProRule" id="PRU00169"/>
    </source>
</evidence>
<feature type="modified residue" description="4-aspartylphosphate" evidence="1">
    <location>
        <position position="61"/>
    </location>
</feature>
<evidence type="ECO:0000313" key="5">
    <source>
        <dbReference type="Proteomes" id="UP000502260"/>
    </source>
</evidence>
<dbReference type="EMBL" id="AP022853">
    <property type="protein sequence ID" value="BCB27198.1"/>
    <property type="molecule type" value="Genomic_DNA"/>
</dbReference>
<feature type="domain" description="GGDEF" evidence="3">
    <location>
        <begin position="176"/>
        <end position="309"/>
    </location>
</feature>
<dbReference type="CDD" id="cd17551">
    <property type="entry name" value="REC_RpfG-like"/>
    <property type="match status" value="1"/>
</dbReference>
<dbReference type="Pfam" id="PF00072">
    <property type="entry name" value="Response_reg"/>
    <property type="match status" value="1"/>
</dbReference>
<dbReference type="PROSITE" id="PS50887">
    <property type="entry name" value="GGDEF"/>
    <property type="match status" value="1"/>
</dbReference>
<proteinExistence type="predicted"/>
<dbReference type="SUPFAM" id="SSF55073">
    <property type="entry name" value="Nucleotide cyclase"/>
    <property type="match status" value="1"/>
</dbReference>
<dbReference type="GO" id="GO:0003824">
    <property type="term" value="F:catalytic activity"/>
    <property type="evidence" value="ECO:0007669"/>
    <property type="project" value="UniProtKB-ARBA"/>
</dbReference>
<dbReference type="CDD" id="cd01949">
    <property type="entry name" value="GGDEF"/>
    <property type="match status" value="1"/>
</dbReference>
<dbReference type="SUPFAM" id="SSF52172">
    <property type="entry name" value="CheY-like"/>
    <property type="match status" value="1"/>
</dbReference>
<sequence>MVTTADFHNARILIVDDQETNVQLMEQMLREAGYCSVTSTMDPHSVYALHRDNHYDLILLDLQMPGMDGFQVMEKLKELKTGDYLPILVITAQPGHMLRALTSGAKDFISKPFDMMEAKTRIHNMLEVRLLYKQLEHFSRKMASLALHDELTGLPNRRLLMERLSLSIAYARRNKRIMAVMYLDLDGFKLLNDTLGHDAGDTLLSMVAARLVAAVRQEDTVARLGGDEFVIALWELSNADDAVDLASKVMKAVSQPYSIQGRDVSMTASVGVAIYPTHGEDVETLMKSADLALYEAKRTGKNDYRIASQPAGDAHS</sequence>
<evidence type="ECO:0008006" key="6">
    <source>
        <dbReference type="Google" id="ProtNLM"/>
    </source>
</evidence>
<dbReference type="SMART" id="SM00448">
    <property type="entry name" value="REC"/>
    <property type="match status" value="1"/>
</dbReference>
<dbReference type="SMART" id="SM00267">
    <property type="entry name" value="GGDEF"/>
    <property type="match status" value="1"/>
</dbReference>
<dbReference type="AlphaFoldDB" id="A0A6F8VBV3"/>
<dbReference type="NCBIfam" id="TIGR00254">
    <property type="entry name" value="GGDEF"/>
    <property type="match status" value="1"/>
</dbReference>
<dbReference type="Gene3D" id="3.30.70.270">
    <property type="match status" value="1"/>
</dbReference>
<dbReference type="Pfam" id="PF00990">
    <property type="entry name" value="GGDEF"/>
    <property type="match status" value="1"/>
</dbReference>
<name>A0A6F8VBV3_9PROT</name>
<reference evidence="5" key="1">
    <citation type="submission" date="2020-03" db="EMBL/GenBank/DDBJ databases">
        <title>Complete genome sequence of sulfur-oxidizing bacterium skT11.</title>
        <authorList>
            <person name="Kanda M."/>
            <person name="Kojima H."/>
            <person name="Fukui M."/>
        </authorList>
    </citation>
    <scope>NUCLEOTIDE SEQUENCE [LARGE SCALE GENOMIC DNA]</scope>
    <source>
        <strain evidence="5">skT11</strain>
    </source>
</reference>
<protein>
    <recommendedName>
        <fullName evidence="6">Diguanylate cyclase response regulator</fullName>
    </recommendedName>
</protein>
<feature type="domain" description="Response regulatory" evidence="2">
    <location>
        <begin position="11"/>
        <end position="126"/>
    </location>
</feature>
<dbReference type="Proteomes" id="UP000502260">
    <property type="component" value="Chromosome"/>
</dbReference>
<dbReference type="InterPro" id="IPR043128">
    <property type="entry name" value="Rev_trsase/Diguanyl_cyclase"/>
</dbReference>
<gene>
    <name evidence="4" type="ORF">SKTS_20840</name>
</gene>
<dbReference type="FunFam" id="3.30.70.270:FF:000001">
    <property type="entry name" value="Diguanylate cyclase domain protein"/>
    <property type="match status" value="1"/>
</dbReference>
<dbReference type="PANTHER" id="PTHR46663:SF3">
    <property type="entry name" value="SLL0267 PROTEIN"/>
    <property type="match status" value="1"/>
</dbReference>
<evidence type="ECO:0000259" key="2">
    <source>
        <dbReference type="PROSITE" id="PS50110"/>
    </source>
</evidence>
<keyword evidence="5" id="KW-1185">Reference proteome</keyword>
<organism evidence="4 5">
    <name type="scientific">Sulfurimicrobium lacus</name>
    <dbReference type="NCBI Taxonomy" id="2715678"/>
    <lineage>
        <taxon>Bacteria</taxon>
        <taxon>Pseudomonadati</taxon>
        <taxon>Pseudomonadota</taxon>
        <taxon>Betaproteobacteria</taxon>
        <taxon>Nitrosomonadales</taxon>
        <taxon>Sulfuricellaceae</taxon>
        <taxon>Sulfurimicrobium</taxon>
    </lineage>
</organism>
<dbReference type="PANTHER" id="PTHR46663">
    <property type="entry name" value="DIGUANYLATE CYCLASE DGCT-RELATED"/>
    <property type="match status" value="1"/>
</dbReference>
<dbReference type="InterPro" id="IPR001789">
    <property type="entry name" value="Sig_transdc_resp-reg_receiver"/>
</dbReference>
<dbReference type="InterPro" id="IPR052163">
    <property type="entry name" value="DGC-Regulatory_Protein"/>
</dbReference>
<dbReference type="Gene3D" id="3.40.50.2300">
    <property type="match status" value="1"/>
</dbReference>
<dbReference type="InterPro" id="IPR011006">
    <property type="entry name" value="CheY-like_superfamily"/>
</dbReference>
<evidence type="ECO:0000313" key="4">
    <source>
        <dbReference type="EMBL" id="BCB27198.1"/>
    </source>
</evidence>
<dbReference type="PROSITE" id="PS50110">
    <property type="entry name" value="RESPONSE_REGULATORY"/>
    <property type="match status" value="1"/>
</dbReference>
<dbReference type="InterPro" id="IPR029787">
    <property type="entry name" value="Nucleotide_cyclase"/>
</dbReference>
<dbReference type="KEGG" id="slac:SKTS_20840"/>
<accession>A0A6F8VBV3</accession>
<dbReference type="GO" id="GO:0000160">
    <property type="term" value="P:phosphorelay signal transduction system"/>
    <property type="evidence" value="ECO:0007669"/>
    <property type="project" value="InterPro"/>
</dbReference>